<evidence type="ECO:0000259" key="1">
    <source>
        <dbReference type="Pfam" id="PF18724"/>
    </source>
</evidence>
<feature type="non-terminal residue" evidence="2">
    <location>
        <position position="1"/>
    </location>
</feature>
<proteinExistence type="predicted"/>
<comment type="caution">
    <text evidence="2">The sequence shown here is derived from an EMBL/GenBank/DDBJ whole genome shotgun (WGS) entry which is preliminary data.</text>
</comment>
<dbReference type="InterPro" id="IPR040741">
    <property type="entry name" value="ADDT"/>
</dbReference>
<feature type="domain" description="Amino acid:DNA transferase" evidence="1">
    <location>
        <begin position="18"/>
        <end position="196"/>
    </location>
</feature>
<evidence type="ECO:0000313" key="2">
    <source>
        <dbReference type="EMBL" id="KKL55284.1"/>
    </source>
</evidence>
<organism evidence="2">
    <name type="scientific">marine sediment metagenome</name>
    <dbReference type="NCBI Taxonomy" id="412755"/>
    <lineage>
        <taxon>unclassified sequences</taxon>
        <taxon>metagenomes</taxon>
        <taxon>ecological metagenomes</taxon>
    </lineage>
</organism>
<dbReference type="Pfam" id="PF18724">
    <property type="entry name" value="ADDT"/>
    <property type="match status" value="1"/>
</dbReference>
<dbReference type="AlphaFoldDB" id="A0A0F9D1A1"/>
<sequence length="284" mass="33368">GCYIGVYNVPSAEAIWQNWPWSRMKEEPARLESWLREHWEGIALRRERKKPLTNSPVKLAQFLSDYAFWASYGLEAETFSKGRELYELIWEDARKQVKYLGRYSCFKLLEFLTRYCEIPMEMPDIRPIGGDFPRRTLDVLYPEYHGGLGKGNDPETLRFVAQAVDGAIERLAKEENVELGYYTFEVMLCDYRQSWEGKRQYPGRSQDSELDYRKAIRDHWGGGNRTEMFAARRELFPHWALGEIQGWSGVRKELGHVLREQGYTWSDFLFDYAQTADLSKPVSK</sequence>
<reference evidence="2" key="1">
    <citation type="journal article" date="2015" name="Nature">
        <title>Complex archaea that bridge the gap between prokaryotes and eukaryotes.</title>
        <authorList>
            <person name="Spang A."/>
            <person name="Saw J.H."/>
            <person name="Jorgensen S.L."/>
            <person name="Zaremba-Niedzwiedzka K."/>
            <person name="Martijn J."/>
            <person name="Lind A.E."/>
            <person name="van Eijk R."/>
            <person name="Schleper C."/>
            <person name="Guy L."/>
            <person name="Ettema T.J."/>
        </authorList>
    </citation>
    <scope>NUCLEOTIDE SEQUENCE</scope>
</reference>
<name>A0A0F9D1A1_9ZZZZ</name>
<accession>A0A0F9D1A1</accession>
<gene>
    <name evidence="2" type="ORF">LCGC14_2256930</name>
</gene>
<dbReference type="EMBL" id="LAZR01030892">
    <property type="protein sequence ID" value="KKL55284.1"/>
    <property type="molecule type" value="Genomic_DNA"/>
</dbReference>
<protein>
    <recommendedName>
        <fullName evidence="1">Amino acid:DNA transferase domain-containing protein</fullName>
    </recommendedName>
</protein>